<reference evidence="6 7" key="1">
    <citation type="submission" date="2021-03" db="EMBL/GenBank/DDBJ databases">
        <title>Genomic and phenotypic characterization of Chloracidobacterium isolates provides evidence for multiple species.</title>
        <authorList>
            <person name="Saini M.K."/>
            <person name="Costas A.M.G."/>
            <person name="Tank M."/>
            <person name="Bryant D.A."/>
        </authorList>
    </citation>
    <scope>NUCLEOTIDE SEQUENCE [LARGE SCALE GENOMIC DNA]</scope>
    <source>
        <strain evidence="6 7">BV2-C</strain>
    </source>
</reference>
<accession>A0ABX8BBJ4</accession>
<keyword evidence="3" id="KW-0479">Metal-binding</keyword>
<proteinExistence type="inferred from homology"/>
<dbReference type="Pfam" id="PF03055">
    <property type="entry name" value="RPE65"/>
    <property type="match status" value="1"/>
</dbReference>
<evidence type="ECO:0000313" key="7">
    <source>
        <dbReference type="Proteomes" id="UP000676506"/>
    </source>
</evidence>
<evidence type="ECO:0000256" key="5">
    <source>
        <dbReference type="ARBA" id="ARBA00023004"/>
    </source>
</evidence>
<name>A0ABX8BBJ4_9BACT</name>
<protein>
    <submittedName>
        <fullName evidence="6">Carotenoid oxygenase family protein</fullName>
    </submittedName>
</protein>
<dbReference type="InterPro" id="IPR004294">
    <property type="entry name" value="Carotenoid_Oase"/>
</dbReference>
<evidence type="ECO:0000256" key="3">
    <source>
        <dbReference type="ARBA" id="ARBA00022723"/>
    </source>
</evidence>
<evidence type="ECO:0000256" key="1">
    <source>
        <dbReference type="ARBA" id="ARBA00001954"/>
    </source>
</evidence>
<dbReference type="PANTHER" id="PTHR10543">
    <property type="entry name" value="BETA-CAROTENE DIOXYGENASE"/>
    <property type="match status" value="1"/>
</dbReference>
<dbReference type="EMBL" id="CP072648">
    <property type="protein sequence ID" value="QUW03028.1"/>
    <property type="molecule type" value="Genomic_DNA"/>
</dbReference>
<evidence type="ECO:0000256" key="4">
    <source>
        <dbReference type="ARBA" id="ARBA00023002"/>
    </source>
</evidence>
<comment type="cofactor">
    <cofactor evidence="1">
        <name>Fe(2+)</name>
        <dbReference type="ChEBI" id="CHEBI:29033"/>
    </cofactor>
</comment>
<dbReference type="PANTHER" id="PTHR10543:SF89">
    <property type="entry name" value="CAROTENOID 9,10(9',10')-CLEAVAGE DIOXYGENASE 1"/>
    <property type="match status" value="1"/>
</dbReference>
<evidence type="ECO:0000313" key="6">
    <source>
        <dbReference type="EMBL" id="QUW03028.1"/>
    </source>
</evidence>
<sequence>MAAPAPQPETRRWNRDDWVRGYTSLTEERDYWIDDIEGTLPPDLRGTLYRNGPGLLERGGQSVQHPFDGDGMVCVFDFTGDGRVRFRNRYVQTKGFVAESKAGRFLQRGVFGTQKPGGWLANAFDLQAKNIANTNVAYAPKKLLALWEGGKPYALDPQTLETLGEDDLGGALAGSANFAAHPRYDRRTGQMVNFGIQPGLSSTVTLYTLDADLEVTAQHRWEVPGFAFIHDFALTDDYAVFFQNPVTVNPLPYWFGFRGAAECLVFQASRPTKIHLLPRAGGRMRTYETDACFVFHHVNAHLADDILTVDSIAYETFPSLEPGTMYRQVEIEKIAASQLFRFTVNLATGETKRERLMERAVEFPSVHPKRVGQPHRWAFMAMADAPTGNAPLQGVLAYDTKTGTAQTYSFAPKGYVGEPVFVPKPGVAEDQVEENAGYLLQMVFDAPRATSSLAVFDAQNLANGPLARLHLRDIVPYGLHGQFVPARNP</sequence>
<organism evidence="6 7">
    <name type="scientific">Chloracidobacterium validum</name>
    <dbReference type="NCBI Taxonomy" id="2821543"/>
    <lineage>
        <taxon>Bacteria</taxon>
        <taxon>Pseudomonadati</taxon>
        <taxon>Acidobacteriota</taxon>
        <taxon>Terriglobia</taxon>
        <taxon>Terriglobales</taxon>
        <taxon>Acidobacteriaceae</taxon>
        <taxon>Chloracidobacterium</taxon>
    </lineage>
</organism>
<keyword evidence="5" id="KW-0408">Iron</keyword>
<dbReference type="Proteomes" id="UP000676506">
    <property type="component" value="Chromosome 1"/>
</dbReference>
<keyword evidence="7" id="KW-1185">Reference proteome</keyword>
<evidence type="ECO:0000256" key="2">
    <source>
        <dbReference type="ARBA" id="ARBA00006787"/>
    </source>
</evidence>
<keyword evidence="4" id="KW-0560">Oxidoreductase</keyword>
<comment type="similarity">
    <text evidence="2">Belongs to the carotenoid oxygenase family.</text>
</comment>
<dbReference type="RefSeq" id="WP_211428919.1">
    <property type="nucleotide sequence ID" value="NZ_CP072648.1"/>
</dbReference>
<gene>
    <name evidence="6" type="ORF">J8C06_00865</name>
</gene>